<evidence type="ECO:0000256" key="2">
    <source>
        <dbReference type="SAM" id="MobiDB-lite"/>
    </source>
</evidence>
<feature type="compositionally biased region" description="Basic and acidic residues" evidence="2">
    <location>
        <begin position="492"/>
        <end position="520"/>
    </location>
</feature>
<dbReference type="PROSITE" id="PS50294">
    <property type="entry name" value="WD_REPEATS_REGION"/>
    <property type="match status" value="1"/>
</dbReference>
<dbReference type="InterPro" id="IPR022033">
    <property type="entry name" value="Rav1p_C"/>
</dbReference>
<dbReference type="PANTHER" id="PTHR13950:SF9">
    <property type="entry name" value="RABCONNECTIN-3A"/>
    <property type="match status" value="1"/>
</dbReference>
<dbReference type="EMBL" id="ABJB010391827">
    <property type="status" value="NOT_ANNOTATED_CDS"/>
    <property type="molecule type" value="Genomic_DNA"/>
</dbReference>
<dbReference type="FunCoup" id="B7Q5C5">
    <property type="interactions" value="664"/>
</dbReference>
<accession>B7Q5C5</accession>
<dbReference type="VEuPathDB" id="VectorBase:ISCW021838"/>
<dbReference type="PaxDb" id="6945-B7Q5C5"/>
<feature type="domain" description="RAVE complex protein Rav1 C-terminal" evidence="3">
    <location>
        <begin position="1315"/>
        <end position="1404"/>
    </location>
</feature>
<dbReference type="HOGENOM" id="CLU_000267_0_0_1"/>
<feature type="compositionally biased region" description="Basic and acidic residues" evidence="2">
    <location>
        <begin position="775"/>
        <end position="788"/>
    </location>
</feature>
<feature type="region of interest" description="Disordered" evidence="2">
    <location>
        <begin position="2176"/>
        <end position="2198"/>
    </location>
</feature>
<dbReference type="EMBL" id="ABJB010251674">
    <property type="status" value="NOT_ANNOTATED_CDS"/>
    <property type="molecule type" value="Genomic_DNA"/>
</dbReference>
<dbReference type="SMART" id="SM00320">
    <property type="entry name" value="WD40"/>
    <property type="match status" value="7"/>
</dbReference>
<evidence type="ECO:0000259" key="3">
    <source>
        <dbReference type="Pfam" id="PF12234"/>
    </source>
</evidence>
<evidence type="ECO:0000313" key="6">
    <source>
        <dbReference type="Proteomes" id="UP000001555"/>
    </source>
</evidence>
<dbReference type="Proteomes" id="UP000001555">
    <property type="component" value="Unassembled WGS sequence"/>
</dbReference>
<dbReference type="EMBL" id="DS860684">
    <property type="protein sequence ID" value="EEC14047.1"/>
    <property type="molecule type" value="Genomic_DNA"/>
</dbReference>
<dbReference type="InterPro" id="IPR015943">
    <property type="entry name" value="WD40/YVTN_repeat-like_dom_sf"/>
</dbReference>
<feature type="region of interest" description="Disordered" evidence="2">
    <location>
        <begin position="764"/>
        <end position="813"/>
    </location>
</feature>
<keyword evidence="7" id="KW-1267">Proteomics identification</keyword>
<dbReference type="EMBL" id="ABJB010490234">
    <property type="status" value="NOT_ANNOTATED_CDS"/>
    <property type="molecule type" value="Genomic_DNA"/>
</dbReference>
<dbReference type="InterPro" id="IPR001680">
    <property type="entry name" value="WD40_rpt"/>
</dbReference>
<dbReference type="GO" id="GO:0043291">
    <property type="term" value="C:RAVE complex"/>
    <property type="evidence" value="ECO:0000318"/>
    <property type="project" value="GO_Central"/>
</dbReference>
<dbReference type="EMBL" id="ABJB010351128">
    <property type="status" value="NOT_ANNOTATED_CDS"/>
    <property type="molecule type" value="Genomic_DNA"/>
</dbReference>
<dbReference type="EMBL" id="ABJB010925376">
    <property type="status" value="NOT_ANNOTATED_CDS"/>
    <property type="molecule type" value="Genomic_DNA"/>
</dbReference>
<feature type="region of interest" description="Disordered" evidence="2">
    <location>
        <begin position="490"/>
        <end position="523"/>
    </location>
</feature>
<dbReference type="EMBL" id="ABJB010699623">
    <property type="status" value="NOT_ANNOTATED_CDS"/>
    <property type="molecule type" value="Genomic_DNA"/>
</dbReference>
<evidence type="ECO:0007829" key="7">
    <source>
        <dbReference type="PeptideAtlas" id="B7Q5C5"/>
    </source>
</evidence>
<dbReference type="EMBL" id="ABJB010708910">
    <property type="status" value="NOT_ANNOTATED_CDS"/>
    <property type="molecule type" value="Genomic_DNA"/>
</dbReference>
<dbReference type="Gene3D" id="2.130.10.10">
    <property type="entry name" value="YVTN repeat-like/Quinoprotein amine dehydrogenase"/>
    <property type="match status" value="1"/>
</dbReference>
<dbReference type="PROSITE" id="PS50082">
    <property type="entry name" value="WD_REPEATS_2"/>
    <property type="match status" value="1"/>
</dbReference>
<dbReference type="EMBL" id="ABJB010560988">
    <property type="status" value="NOT_ANNOTATED_CDS"/>
    <property type="molecule type" value="Genomic_DNA"/>
</dbReference>
<evidence type="ECO:0000256" key="1">
    <source>
        <dbReference type="PROSITE-ProRule" id="PRU00221"/>
    </source>
</evidence>
<dbReference type="Pfam" id="PF12234">
    <property type="entry name" value="Rav1p_C"/>
    <property type="match status" value="1"/>
</dbReference>
<dbReference type="EMBL" id="ABJB010081469">
    <property type="status" value="NOT_ANNOTATED_CDS"/>
    <property type="molecule type" value="Genomic_DNA"/>
</dbReference>
<feature type="region of interest" description="Disordered" evidence="2">
    <location>
        <begin position="2061"/>
        <end position="2091"/>
    </location>
</feature>
<dbReference type="InterPro" id="IPR036322">
    <property type="entry name" value="WD40_repeat_dom_sf"/>
</dbReference>
<name>B7Q5C5_IXOSC</name>
<dbReference type="InParanoid" id="B7Q5C5"/>
<dbReference type="PANTHER" id="PTHR13950">
    <property type="entry name" value="RABCONNECTIN-RELATED"/>
    <property type="match status" value="1"/>
</dbReference>
<feature type="region of interest" description="Disordered" evidence="2">
    <location>
        <begin position="123"/>
        <end position="163"/>
    </location>
</feature>
<dbReference type="SUPFAM" id="SSF50978">
    <property type="entry name" value="WD40 repeat-like"/>
    <property type="match status" value="1"/>
</dbReference>
<reference evidence="4 6" key="1">
    <citation type="submission" date="2008-03" db="EMBL/GenBank/DDBJ databases">
        <title>Annotation of Ixodes scapularis.</title>
        <authorList>
            <consortium name="Ixodes scapularis Genome Project Consortium"/>
            <person name="Caler E."/>
            <person name="Hannick L.I."/>
            <person name="Bidwell S."/>
            <person name="Joardar V."/>
            <person name="Thiagarajan M."/>
            <person name="Amedeo P."/>
            <person name="Galinsky K.J."/>
            <person name="Schobel S."/>
            <person name="Inman J."/>
            <person name="Hostetler J."/>
            <person name="Miller J."/>
            <person name="Hammond M."/>
            <person name="Megy K."/>
            <person name="Lawson D."/>
            <person name="Kodira C."/>
            <person name="Sutton G."/>
            <person name="Meyer J."/>
            <person name="Hill C.A."/>
            <person name="Birren B."/>
            <person name="Nene V."/>
            <person name="Collins F."/>
            <person name="Alarcon-Chaidez F."/>
            <person name="Wikel S."/>
            <person name="Strausberg R."/>
        </authorList>
    </citation>
    <scope>NUCLEOTIDE SEQUENCE [LARGE SCALE GENOMIC DNA]</scope>
    <source>
        <strain evidence="6">Wikel</strain>
        <strain evidence="4">Wikel colony</strain>
    </source>
</reference>
<keyword evidence="1" id="KW-0853">WD repeat</keyword>
<dbReference type="InterPro" id="IPR052208">
    <property type="entry name" value="DmX-like/RAVE_component"/>
</dbReference>
<evidence type="ECO:0000313" key="5">
    <source>
        <dbReference type="EnsemblMetazoa" id="ISCW021838-PA"/>
    </source>
</evidence>
<feature type="compositionally biased region" description="Acidic residues" evidence="2">
    <location>
        <begin position="2072"/>
        <end position="2091"/>
    </location>
</feature>
<organism>
    <name type="scientific">Ixodes scapularis</name>
    <name type="common">Black-legged tick</name>
    <name type="synonym">Deer tick</name>
    <dbReference type="NCBI Taxonomy" id="6945"/>
    <lineage>
        <taxon>Eukaryota</taxon>
        <taxon>Metazoa</taxon>
        <taxon>Ecdysozoa</taxon>
        <taxon>Arthropoda</taxon>
        <taxon>Chelicerata</taxon>
        <taxon>Arachnida</taxon>
        <taxon>Acari</taxon>
        <taxon>Parasitiformes</taxon>
        <taxon>Ixodida</taxon>
        <taxon>Ixodoidea</taxon>
        <taxon>Ixodidae</taxon>
        <taxon>Ixodinae</taxon>
        <taxon>Ixodes</taxon>
    </lineage>
</organism>
<feature type="region of interest" description="Disordered" evidence="2">
    <location>
        <begin position="266"/>
        <end position="285"/>
    </location>
</feature>
<protein>
    <submittedName>
        <fullName evidence="4 5">Dual oxidase maturation factor, putative</fullName>
    </submittedName>
</protein>
<dbReference type="VEuPathDB" id="VectorBase:ISCP_006907"/>
<sequence length="2686" mass="292524">MNLHQVLTGAVNAGDHCYSVGSVEGVPFTISAAYGKDVAIFEPSPLLQQTSAHKLDYKWIQTATIELDYTVSVLSWNLEGTRLLTGGDWIQLWRCTIQGESEVLREDGGGGVRLAAGPAVSFQLGNEEAPPPLPEETASSLSEYQRRQAAQSGEEPRETIPSLPSTYSVHDFHSFGLQGSGVAAGLHFHLAASINAETDIPLVPSLSAAASSNGHEPNFVLHWLNNKEMSFSSATEQLIQELSLKAIQARREHHRQQLAAQLKAAHDAAEEERELAGEGDMDDAEDAEGGGGLCFCLPSLGDALDRKIESLLREWHQSPDLLFSIHPVDGSFLVWLVDWLDECSPGSFRQALVSFSSRIPSAIPLGDAASLSHHLALYLPTAGLDLRTVLQGLGSWTQLPVPAVQLPPAEEAGPKPFCCLAAPSPSVCMLSKHHNGSLNLWHLTFSEESRFTHVLSIGHASRVSGHRFRINDITCHPVLPLLLTTSHHNLPRVKDPADHEDQLPRQDSKEERDGRKRRDSSLAAAPTEGFCSELILWKVESVGPLSKSGGVAELARINSLEPSAFSNVAWVPTLLPSTTLGSISNSPSACFVASDGRRLRVYQAVIDARTLLAEVQAARRRDNADVASVSSTTSSGIDAQHVYLQDDFRIVSLQSTARPGCVVELDAIAEATHDWQNTQLLHVFQEQLIVGAKSGGTLAGVLGPQEESQERQVGLLETSYQAFVDLRHSSDFEEPFYLVVLEKAESGRSALHMWRLVISSRASTDGGMAQTSGRLPEDLPPHDSDHSLSSRSNSPELAASGQGGPNSASPRASPLRITTCKVCTQELPLPQGVEIAHASPAAGHLSSSNIYPACFAPYVLSTACSDGLTRFWKCLVDRDEKNNPSYAWVEWEMTLNKASSAIPVPGTPLSVSCAYSGRVACAYKRGQSFTRPTSVNPSDRFVNLGVAIYECESTGGSEWILEDTVLLNNVSLARMDQTAPGVDLAPLMDSTLRHRKTADTLVQRLTSDGDLSGPPAGSLQRLLAVPSYATLHTLRRAVIEQGNQCPLVHKSLVQLDWVSSEDGSHVLTVAVGSRVLLFTPVSQDLIQQGGGGLEQRGLGSGGTRPLLKQMSSLGAPVAAAGAEAVRWLQIRCTKLETADGLPALPMQLSWVRDGILVVGMDSEMHIYSQWRPQKGAPKGMRGAPQCGAEEEDLCRVRMVPEEELLGRVQEMSQLRLGPGAPLGLARNASSSSSQALDKKKIRVDASSARLASAAKESEMTLGPMPDLGLFETSRLAWPMLPQYHPKQLMELLGFGKIRRVKAILSHLVRCVSKTGQLAKSSFQAHSNPLDAALFYMALKKKNILAGLFRSVSDKRMSDFFQNNFVQDRWRKAALKNAYVLLGKQQFEHAAAFFLLAGSVKDAVQPRQLRPFDSSRGHANFSELASCVFGDAAGELAQNADPGVFNFYLYLRTHPLVVRRHLAKSMSDRRRQGRAVLLSGFKPGSPVSKTLATGGGDTITPLERRLFFTTSHAHFRAGCPPLALEVLSRLPNCILDEDATLAEDGSTGNREDLANGQPLAADVEDAAGNKSLKQQDASEDAQSQNRVETLDIMAQQLKFMACLKIMMEELSTLATGFEVDGGQLRHQLYLWLERCVAALKELCQYGATMTSLHPDAVGEASSVDGANRPFADGQLGSAGGGPVPTLHAILVADKQDFEAKLVRAARRKLWLKANEALLRTLLSYTGLHGAHGGGLAAVRMELNLLLQELQQDRSQQQLLSPLPFPTTLPLLAASVACQKTVVADPVRLLQLMAQDILQTVVEFQEPPGAATSASTFSRVSVLWDLGTSLSACIYQALCDSDSFGGKAQGTNRGLDNSHLLAGHAHRRPRLSSSEEPLTPTTLPSKWPGVQSLRALMARDKDEDGPRLHTLLCESFVAVFLSQLIHALASCDCHVLFRLVGQRITKQTWGMLFGGGAKKLLRVTTSGTSGGTTPSVAPESEYALRWALHEGCEATATVETGIFDALTRQRVKWNMKILPQLKTEAPQTKEREDRPTYRELFVPPVLSMMSCLMSKPSLPDQWGPLDYDSAESVPSDEEEAGEDEDEDHDEDDVFGDLTADRRRASQASRLEQLDPGSYAWALMRYATLKLAQHSLRDFLAVAGIELQELPVTSPLLHASLRSLDHWLRHLREALEAHGGPPPGLLPNSYVEGAGAPQGAPTQGPPILKYKVLLELDNTPFSRSRHPAALPARRLWNYLVRQEEVQELFIRYLFSHKVAPPTEVRLPKNTRSFRAACRSRHPAALPARRLWNYLVRQEEVQELFIRYLFSHKVAPPTEDVATVAAVPASDAGDDRSMDGALPDPVRIIHKDQESISAFCVSQVRPQVDLEAGVVNDGILALATPKELQELDITVLLEPAPWLDDEAEFDILNLNRYHLSGCQDGSVSLWEWGHTQPVSTPRLAGTFAKVTSLLFNQQGNKFGVTDGDGNLSLWQVGVTSPNAKPFFSASCHSKQASDFAFVSSSSLIATAGHSNENRNVCLWDTLLPHRKALVSGEEAPRDPRHGSSAVVFAPQNQLLISAGKKGDICILSCWSLDHCTAVIFDVRQRQLRHKFQAHDTAIKCLAVDPREEYYISGSADGDIKVWGLSVHVLLYAFPNEHSRSTLFRNIGMGVTHLSTDAHGRLYSCGADGSMKLRQLPDRDAVVASFI</sequence>
<feature type="compositionally biased region" description="Acidic residues" evidence="2">
    <location>
        <begin position="269"/>
        <end position="285"/>
    </location>
</feature>
<dbReference type="Pfam" id="PF00400">
    <property type="entry name" value="WD40"/>
    <property type="match status" value="1"/>
</dbReference>
<evidence type="ECO:0000313" key="4">
    <source>
        <dbReference type="EMBL" id="EEC14047.1"/>
    </source>
</evidence>
<dbReference type="VEuPathDB" id="VectorBase:ISCI021838"/>
<proteinExistence type="evidence at protein level"/>
<feature type="repeat" description="WD" evidence="1">
    <location>
        <begin position="2591"/>
        <end position="2625"/>
    </location>
</feature>
<reference evidence="5" key="2">
    <citation type="submission" date="2020-05" db="UniProtKB">
        <authorList>
            <consortium name="EnsemblMetazoa"/>
        </authorList>
    </citation>
    <scope>IDENTIFICATION</scope>
    <source>
        <strain evidence="5">wikel</strain>
    </source>
</reference>
<dbReference type="OrthoDB" id="6492967at2759"/>
<dbReference type="STRING" id="6945.B7Q5C5"/>
<dbReference type="EMBL" id="ABJB010104004">
    <property type="status" value="NOT_ANNOTATED_CDS"/>
    <property type="molecule type" value="Genomic_DNA"/>
</dbReference>
<keyword evidence="6" id="KW-1185">Reference proteome</keyword>
<dbReference type="GO" id="GO:0007035">
    <property type="term" value="P:vacuolar acidification"/>
    <property type="evidence" value="ECO:0000318"/>
    <property type="project" value="GO_Central"/>
</dbReference>
<gene>
    <name evidence="4" type="ORF">IscW_ISCW021838</name>
</gene>
<dbReference type="EnsemblMetazoa" id="ISCW021838-RA">
    <property type="protein sequence ID" value="ISCW021838-PA"/>
    <property type="gene ID" value="ISCW021838"/>
</dbReference>